<dbReference type="OrthoDB" id="9811893at2"/>
<dbReference type="EMBL" id="JNVM01000005">
    <property type="protein sequence ID" value="KEQ26870.1"/>
    <property type="molecule type" value="Genomic_DNA"/>
</dbReference>
<organism evidence="1 2">
    <name type="scientific">Paenibacillus tyrfis</name>
    <dbReference type="NCBI Taxonomy" id="1501230"/>
    <lineage>
        <taxon>Bacteria</taxon>
        <taxon>Bacillati</taxon>
        <taxon>Bacillota</taxon>
        <taxon>Bacilli</taxon>
        <taxon>Bacillales</taxon>
        <taxon>Paenibacillaceae</taxon>
        <taxon>Paenibacillus</taxon>
    </lineage>
</organism>
<dbReference type="RefSeq" id="WP_036678148.1">
    <property type="nucleotide sequence ID" value="NZ_JNVM01000005.1"/>
</dbReference>
<reference evidence="1 2" key="1">
    <citation type="submission" date="2014-06" db="EMBL/GenBank/DDBJ databases">
        <title>Draft genome sequence of Paenibacillus sp. MSt1.</title>
        <authorList>
            <person name="Aw Y.K."/>
            <person name="Ong K.S."/>
            <person name="Gan H.M."/>
            <person name="Lee S.M."/>
        </authorList>
    </citation>
    <scope>NUCLEOTIDE SEQUENCE [LARGE SCALE GENOMIC DNA]</scope>
    <source>
        <strain evidence="1 2">MSt1</strain>
    </source>
</reference>
<proteinExistence type="predicted"/>
<gene>
    <name evidence="1" type="ORF">ET33_29435</name>
</gene>
<evidence type="ECO:0000313" key="2">
    <source>
        <dbReference type="Proteomes" id="UP000028123"/>
    </source>
</evidence>
<evidence type="ECO:0008006" key="3">
    <source>
        <dbReference type="Google" id="ProtNLM"/>
    </source>
</evidence>
<keyword evidence="2" id="KW-1185">Reference proteome</keyword>
<dbReference type="Pfam" id="PF13671">
    <property type="entry name" value="AAA_33"/>
    <property type="match status" value="1"/>
</dbReference>
<name>A0A081P847_9BACL</name>
<accession>A0A081P847</accession>
<dbReference type="SUPFAM" id="SSF52540">
    <property type="entry name" value="P-loop containing nucleoside triphosphate hydrolases"/>
    <property type="match status" value="1"/>
</dbReference>
<sequence>MKYDEETAIYLITGVMASGKSTVAQLLAEQFGRGVHLRGDAFRRMIVTGREELLPDASEEANRQLLLRYRLAAAAADTYADAGFTVVVQDVVIGPMLEEFVSFVRHRPLYVVVLSPSSEAVAAREAARAKNGYGLWTVAGLNDILHNETPKIGLWLDTSELTPEETVSEIRRRSTKEAAV</sequence>
<dbReference type="eggNOG" id="COG0645">
    <property type="taxonomic scope" value="Bacteria"/>
</dbReference>
<comment type="caution">
    <text evidence="1">The sequence shown here is derived from an EMBL/GenBank/DDBJ whole genome shotgun (WGS) entry which is preliminary data.</text>
</comment>
<dbReference type="InterPro" id="IPR027417">
    <property type="entry name" value="P-loop_NTPase"/>
</dbReference>
<evidence type="ECO:0000313" key="1">
    <source>
        <dbReference type="EMBL" id="KEQ26870.1"/>
    </source>
</evidence>
<protein>
    <recommendedName>
        <fullName evidence="3">Phosphotransferase</fullName>
    </recommendedName>
</protein>
<dbReference type="Proteomes" id="UP000028123">
    <property type="component" value="Unassembled WGS sequence"/>
</dbReference>
<dbReference type="Gene3D" id="3.40.50.300">
    <property type="entry name" value="P-loop containing nucleotide triphosphate hydrolases"/>
    <property type="match status" value="1"/>
</dbReference>
<dbReference type="AlphaFoldDB" id="A0A081P847"/>